<dbReference type="PANTHER" id="PTHR34123:SF1">
    <property type="entry name" value="OS04G0578200 PROTEIN"/>
    <property type="match status" value="1"/>
</dbReference>
<dbReference type="Gene3D" id="3.10.450.50">
    <property type="match status" value="1"/>
</dbReference>
<dbReference type="PANTHER" id="PTHR34123">
    <property type="entry name" value="OS04G0578200 PROTEIN"/>
    <property type="match status" value="1"/>
</dbReference>
<dbReference type="InterPro" id="IPR018790">
    <property type="entry name" value="DUF2358"/>
</dbReference>
<evidence type="ECO:0000313" key="1">
    <source>
        <dbReference type="EMBL" id="USR90425.1"/>
    </source>
</evidence>
<protein>
    <submittedName>
        <fullName evidence="1">DUF2358 domain-containing protein</fullName>
    </submittedName>
</protein>
<accession>A0ABY5AN42</accession>
<name>A0ABY5AN42_9CYAN</name>
<sequence>MTLLDILRQDYQRFPEAQTYEIYAEDVYFKDPLNEFRGCDRYRQNIHFIATWFKAVHLELHDIHQEGDRILTDWTLAWNTPLPWFPRISIPGWSELTVNPEGKISRHLDYWHCSPWQVLRQHFPGASPPKHPKL</sequence>
<dbReference type="SUPFAM" id="SSF54427">
    <property type="entry name" value="NTF2-like"/>
    <property type="match status" value="1"/>
</dbReference>
<dbReference type="InterPro" id="IPR032710">
    <property type="entry name" value="NTF2-like_dom_sf"/>
</dbReference>
<proteinExistence type="predicted"/>
<reference evidence="1" key="1">
    <citation type="submission" date="2022-06" db="EMBL/GenBank/DDBJ databases">
        <title>Genome sequence of Phormidium yuhuli AB48 isolated from an industrial photobioreactor environment.</title>
        <authorList>
            <person name="Qiu Y."/>
            <person name="Noonan A.J.C."/>
            <person name="Dofher K."/>
            <person name="Koch M."/>
            <person name="Kieft B."/>
            <person name="Lin X."/>
            <person name="Ziels R.M."/>
            <person name="Hallam S.J."/>
        </authorList>
    </citation>
    <scope>NUCLEOTIDE SEQUENCE</scope>
    <source>
        <strain evidence="1">AB48</strain>
    </source>
</reference>
<dbReference type="RefSeq" id="WP_252662454.1">
    <property type="nucleotide sequence ID" value="NZ_CP098611.1"/>
</dbReference>
<keyword evidence="2" id="KW-1185">Reference proteome</keyword>
<dbReference type="EMBL" id="CP098611">
    <property type="protein sequence ID" value="USR90425.1"/>
    <property type="molecule type" value="Genomic_DNA"/>
</dbReference>
<gene>
    <name evidence="1" type="ORF">NEA10_16515</name>
</gene>
<organism evidence="1 2">
    <name type="scientific">Phormidium yuhuli AB48</name>
    <dbReference type="NCBI Taxonomy" id="2940671"/>
    <lineage>
        <taxon>Bacteria</taxon>
        <taxon>Bacillati</taxon>
        <taxon>Cyanobacteriota</taxon>
        <taxon>Cyanophyceae</taxon>
        <taxon>Oscillatoriophycideae</taxon>
        <taxon>Oscillatoriales</taxon>
        <taxon>Oscillatoriaceae</taxon>
        <taxon>Phormidium</taxon>
        <taxon>Phormidium yuhuli</taxon>
    </lineage>
</organism>
<evidence type="ECO:0000313" key="2">
    <source>
        <dbReference type="Proteomes" id="UP001056708"/>
    </source>
</evidence>
<dbReference type="Pfam" id="PF10184">
    <property type="entry name" value="DUF2358"/>
    <property type="match status" value="1"/>
</dbReference>
<dbReference type="Proteomes" id="UP001056708">
    <property type="component" value="Chromosome"/>
</dbReference>